<evidence type="ECO:0000256" key="1">
    <source>
        <dbReference type="SAM" id="MobiDB-lite"/>
    </source>
</evidence>
<evidence type="ECO:0000313" key="3">
    <source>
        <dbReference type="EMBL" id="REF95896.1"/>
    </source>
</evidence>
<dbReference type="Proteomes" id="UP000256913">
    <property type="component" value="Unassembled WGS sequence"/>
</dbReference>
<sequence>MARPGSSRCRALSAVAVFGFFLAPIAPLPTPVDDGSLVFCLDHQTDLIRAAIALDRGTPAERPDQIRVGSQDLRVAEWRRSYPADFDRSCAALRAAGPADKVQTPADSTRPNPWFAPVTTLTATVVGALLTFLVTRSRDQVAQRRQEANELHSAVQAFESVVHRYAHGWLKEATDAPSAPQVIERTVDLQTKLRRVHLARPDWPEPTEVLARLDKEPLGRYLIDTEAWAALDPKRRVERGTRIFGSLANLTRDADHIAYRHDHPRHNKQPEQRPATPEIG</sequence>
<feature type="transmembrane region" description="Helical" evidence="2">
    <location>
        <begin position="114"/>
        <end position="135"/>
    </location>
</feature>
<evidence type="ECO:0000256" key="2">
    <source>
        <dbReference type="SAM" id="Phobius"/>
    </source>
</evidence>
<name>A0A3D9ZEQ3_9ACTN</name>
<dbReference type="EMBL" id="QUMQ01000001">
    <property type="protein sequence ID" value="REF95896.1"/>
    <property type="molecule type" value="Genomic_DNA"/>
</dbReference>
<gene>
    <name evidence="3" type="ORF">DFJ67_1859</name>
</gene>
<dbReference type="OrthoDB" id="5198254at2"/>
<keyword evidence="4" id="KW-1185">Reference proteome</keyword>
<evidence type="ECO:0000313" key="4">
    <source>
        <dbReference type="Proteomes" id="UP000256913"/>
    </source>
</evidence>
<proteinExistence type="predicted"/>
<reference evidence="3 4" key="1">
    <citation type="submission" date="2018-08" db="EMBL/GenBank/DDBJ databases">
        <title>Sequencing the genomes of 1000 actinobacteria strains.</title>
        <authorList>
            <person name="Klenk H.-P."/>
        </authorList>
    </citation>
    <scope>NUCLEOTIDE SEQUENCE [LARGE SCALE GENOMIC DNA]</scope>
    <source>
        <strain evidence="3 4">DSM 44099</strain>
    </source>
</reference>
<keyword evidence="2" id="KW-0472">Membrane</keyword>
<feature type="region of interest" description="Disordered" evidence="1">
    <location>
        <begin position="258"/>
        <end position="280"/>
    </location>
</feature>
<organism evidence="3 4">
    <name type="scientific">Asanoa ferruginea</name>
    <dbReference type="NCBI Taxonomy" id="53367"/>
    <lineage>
        <taxon>Bacteria</taxon>
        <taxon>Bacillati</taxon>
        <taxon>Actinomycetota</taxon>
        <taxon>Actinomycetes</taxon>
        <taxon>Micromonosporales</taxon>
        <taxon>Micromonosporaceae</taxon>
        <taxon>Asanoa</taxon>
    </lineage>
</organism>
<keyword evidence="2" id="KW-1133">Transmembrane helix</keyword>
<dbReference type="RefSeq" id="WP_116067505.1">
    <property type="nucleotide sequence ID" value="NZ_BONB01000038.1"/>
</dbReference>
<dbReference type="AlphaFoldDB" id="A0A3D9ZEQ3"/>
<keyword evidence="2" id="KW-0812">Transmembrane</keyword>
<accession>A0A3D9ZEQ3</accession>
<protein>
    <submittedName>
        <fullName evidence="3">Uncharacterized protein</fullName>
    </submittedName>
</protein>
<comment type="caution">
    <text evidence="3">The sequence shown here is derived from an EMBL/GenBank/DDBJ whole genome shotgun (WGS) entry which is preliminary data.</text>
</comment>